<accession>A0ABD6AFR0</accession>
<keyword evidence="3" id="KW-1185">Reference proteome</keyword>
<dbReference type="InterPro" id="IPR055931">
    <property type="entry name" value="DUF7509"/>
</dbReference>
<organism evidence="2 3">
    <name type="scientific">Halomarina halobia</name>
    <dbReference type="NCBI Taxonomy" id="3033386"/>
    <lineage>
        <taxon>Archaea</taxon>
        <taxon>Methanobacteriati</taxon>
        <taxon>Methanobacteriota</taxon>
        <taxon>Stenosarchaea group</taxon>
        <taxon>Halobacteria</taxon>
        <taxon>Halobacteriales</taxon>
        <taxon>Natronomonadaceae</taxon>
        <taxon>Halomarina</taxon>
    </lineage>
</organism>
<protein>
    <recommendedName>
        <fullName evidence="1">DUF7509 domain-containing protein</fullName>
    </recommendedName>
</protein>
<dbReference type="Pfam" id="PF24349">
    <property type="entry name" value="DUF7509"/>
    <property type="match status" value="1"/>
</dbReference>
<evidence type="ECO:0000313" key="3">
    <source>
        <dbReference type="Proteomes" id="UP001596547"/>
    </source>
</evidence>
<feature type="domain" description="DUF7509" evidence="1">
    <location>
        <begin position="10"/>
        <end position="220"/>
    </location>
</feature>
<dbReference type="AlphaFoldDB" id="A0ABD6AFR0"/>
<sequence>MREYDGRPMREVLLERLAAPAFADFLVYLMDPYTTFEPDYVLAPETDSERLKADLGAFTAADRGFITELEAPCSELRADPGVNAFIATDPAIPFPEDENATADTPTMNAIAQSKAFAEASNAVGFILPIAGVRDGVSAEIGAVLEAMDLENDDPRPPIKDPRRFRIFVETGITSTTIHATEDEYSVPIVEYETKAQLRKELHDFVTDVATLEATGILPSVQDELTRDHV</sequence>
<gene>
    <name evidence="2" type="ORF">ACFQPE_20465</name>
</gene>
<proteinExistence type="predicted"/>
<evidence type="ECO:0000259" key="1">
    <source>
        <dbReference type="Pfam" id="PF24349"/>
    </source>
</evidence>
<reference evidence="2 3" key="1">
    <citation type="journal article" date="2019" name="Int. J. Syst. Evol. Microbiol.">
        <title>The Global Catalogue of Microorganisms (GCM) 10K type strain sequencing project: providing services to taxonomists for standard genome sequencing and annotation.</title>
        <authorList>
            <consortium name="The Broad Institute Genomics Platform"/>
            <consortium name="The Broad Institute Genome Sequencing Center for Infectious Disease"/>
            <person name="Wu L."/>
            <person name="Ma J."/>
        </authorList>
    </citation>
    <scope>NUCLEOTIDE SEQUENCE [LARGE SCALE GENOMIC DNA]</scope>
    <source>
        <strain evidence="2 3">PSR21</strain>
    </source>
</reference>
<comment type="caution">
    <text evidence="2">The sequence shown here is derived from an EMBL/GenBank/DDBJ whole genome shotgun (WGS) entry which is preliminary data.</text>
</comment>
<dbReference type="EMBL" id="JBHTBF010000003">
    <property type="protein sequence ID" value="MFC7319146.1"/>
    <property type="molecule type" value="Genomic_DNA"/>
</dbReference>
<name>A0ABD6AFR0_9EURY</name>
<evidence type="ECO:0000313" key="2">
    <source>
        <dbReference type="EMBL" id="MFC7319146.1"/>
    </source>
</evidence>
<dbReference type="Proteomes" id="UP001596547">
    <property type="component" value="Unassembled WGS sequence"/>
</dbReference>